<reference evidence="1 2" key="1">
    <citation type="submission" date="2019-11" db="EMBL/GenBank/DDBJ databases">
        <title>Pseudooceanicola pacifica sp. nov., isolated from deep-sea sediment of the Pacific Ocean.</title>
        <authorList>
            <person name="Lyu L."/>
        </authorList>
    </citation>
    <scope>NUCLEOTIDE SEQUENCE [LARGE SCALE GENOMIC DNA]</scope>
    <source>
        <strain evidence="1 2">216_PA32_1</strain>
    </source>
</reference>
<gene>
    <name evidence="1" type="ORF">GLS40_01010</name>
</gene>
<sequence length="319" mass="34115">MTLHRLSALPETVSWGRFWSGLEPVLEVDPGDTVEIQCFSGNRAVWPPEGSGMTVAPELAAICDADVKGQFGHLLTGPVAIRGAMPGDVLEVRIDRVEMGSDWGYNLVRPLSGTLPGEFPTSLAALTHIPVDRAARTARLPWGAELPLDPFFGVMGIAPPPEYGEVTSREPRVFGGNLDCKLLTQGATLYLPVQAEGALFSCGDGHGCQGDGEVCLTALEMALTGTFTFVLHKAGTLDIAYPRAETEAALISFGFHADLDDAMRIALREMIAILVERLGITPTEAYQFCSLAVDFAVTQTVNSEKGVHGILKKALLPAR</sequence>
<dbReference type="Gene3D" id="3.10.28.20">
    <property type="entry name" value="Acetamidase/Formamidase-like domains"/>
    <property type="match status" value="1"/>
</dbReference>
<dbReference type="Gene3D" id="2.60.120.580">
    <property type="entry name" value="Acetamidase/Formamidase-like domains"/>
    <property type="match status" value="2"/>
</dbReference>
<dbReference type="Pfam" id="PF03069">
    <property type="entry name" value="FmdA_AmdA"/>
    <property type="match status" value="2"/>
</dbReference>
<dbReference type="AlphaFoldDB" id="A0A844VYY3"/>
<dbReference type="Proteomes" id="UP000443843">
    <property type="component" value="Unassembled WGS sequence"/>
</dbReference>
<dbReference type="RefSeq" id="WP_160380739.1">
    <property type="nucleotide sequence ID" value="NZ_WNXQ01000001.1"/>
</dbReference>
<protein>
    <submittedName>
        <fullName evidence="1">Amidase</fullName>
    </submittedName>
</protein>
<name>A0A844VYY3_9RHOB</name>
<dbReference type="EMBL" id="WNXQ01000001">
    <property type="protein sequence ID" value="MWB76597.1"/>
    <property type="molecule type" value="Genomic_DNA"/>
</dbReference>
<dbReference type="GO" id="GO:0016811">
    <property type="term" value="F:hydrolase activity, acting on carbon-nitrogen (but not peptide) bonds, in linear amides"/>
    <property type="evidence" value="ECO:0007669"/>
    <property type="project" value="InterPro"/>
</dbReference>
<dbReference type="PANTHER" id="PTHR31891">
    <property type="entry name" value="FORMAMIDASE C869.04-RELATED"/>
    <property type="match status" value="1"/>
</dbReference>
<dbReference type="PANTHER" id="PTHR31891:SF1">
    <property type="entry name" value="FORMAMIDASE C869.04-RELATED"/>
    <property type="match status" value="1"/>
</dbReference>
<evidence type="ECO:0000313" key="2">
    <source>
        <dbReference type="Proteomes" id="UP000443843"/>
    </source>
</evidence>
<keyword evidence="2" id="KW-1185">Reference proteome</keyword>
<dbReference type="InterPro" id="IPR004304">
    <property type="entry name" value="FmdA_AmdA"/>
</dbReference>
<evidence type="ECO:0000313" key="1">
    <source>
        <dbReference type="EMBL" id="MWB76597.1"/>
    </source>
</evidence>
<organism evidence="1 2">
    <name type="scientific">Pseudooceanicola pacificus</name>
    <dbReference type="NCBI Taxonomy" id="2676438"/>
    <lineage>
        <taxon>Bacteria</taxon>
        <taxon>Pseudomonadati</taxon>
        <taxon>Pseudomonadota</taxon>
        <taxon>Alphaproteobacteria</taxon>
        <taxon>Rhodobacterales</taxon>
        <taxon>Paracoccaceae</taxon>
        <taxon>Pseudooceanicola</taxon>
    </lineage>
</organism>
<accession>A0A844VYY3</accession>
<proteinExistence type="predicted"/>
<dbReference type="SUPFAM" id="SSF141130">
    <property type="entry name" value="Acetamidase/Formamidase-like"/>
    <property type="match status" value="1"/>
</dbReference>
<comment type="caution">
    <text evidence="1">The sequence shown here is derived from an EMBL/GenBank/DDBJ whole genome shotgun (WGS) entry which is preliminary data.</text>
</comment>